<evidence type="ECO:0000256" key="4">
    <source>
        <dbReference type="ARBA" id="ARBA00024004"/>
    </source>
</evidence>
<evidence type="ECO:0000313" key="8">
    <source>
        <dbReference type="Proteomes" id="UP000324897"/>
    </source>
</evidence>
<proteinExistence type="predicted"/>
<keyword evidence="2 5" id="KW-0863">Zinc-finger</keyword>
<keyword evidence="1" id="KW-0479">Metal-binding</keyword>
<keyword evidence="3" id="KW-0862">Zinc</keyword>
<evidence type="ECO:0000313" key="7">
    <source>
        <dbReference type="EMBL" id="TVU22171.1"/>
    </source>
</evidence>
<evidence type="ECO:0000256" key="3">
    <source>
        <dbReference type="ARBA" id="ARBA00022833"/>
    </source>
</evidence>
<dbReference type="InterPro" id="IPR013083">
    <property type="entry name" value="Znf_RING/FYVE/PHD"/>
</dbReference>
<accession>A0A5J9UFY5</accession>
<dbReference type="SUPFAM" id="SSF49599">
    <property type="entry name" value="TRAF domain-like"/>
    <property type="match status" value="1"/>
</dbReference>
<dbReference type="InterPro" id="IPR044286">
    <property type="entry name" value="SINL_plant"/>
</dbReference>
<dbReference type="Pfam" id="PF21361">
    <property type="entry name" value="Sina_ZnF"/>
    <property type="match status" value="1"/>
</dbReference>
<evidence type="ECO:0000259" key="6">
    <source>
        <dbReference type="PROSITE" id="PS51081"/>
    </source>
</evidence>
<evidence type="ECO:0000256" key="1">
    <source>
        <dbReference type="ARBA" id="ARBA00022723"/>
    </source>
</evidence>
<protein>
    <recommendedName>
        <fullName evidence="6">SIAH-type domain-containing protein</fullName>
    </recommendedName>
</protein>
<dbReference type="GO" id="GO:0016567">
    <property type="term" value="P:protein ubiquitination"/>
    <property type="evidence" value="ECO:0007669"/>
    <property type="project" value="UniProtKB-UniPathway"/>
</dbReference>
<dbReference type="Gene3D" id="3.30.40.10">
    <property type="entry name" value="Zinc/RING finger domain, C3HC4 (zinc finger)"/>
    <property type="match status" value="1"/>
</dbReference>
<dbReference type="PROSITE" id="PS51081">
    <property type="entry name" value="ZF_SIAH"/>
    <property type="match status" value="1"/>
</dbReference>
<feature type="domain" description="SIAH-type" evidence="6">
    <location>
        <begin position="18"/>
        <end position="76"/>
    </location>
</feature>
<sequence>MNVVSWGRNTPLENVVRTVRIQCPYHIYGCRSTVAYHEAGDHARECPCAPCRCAEPGCDFSGSPPMLLGHLEDSHSWPVQNIRYGKAYHLRLSESSEPRRLLAAEDGGVFLAAVGAHGARHGASVVCVRANAAPAAGPQYTCKMLAIGNPGEITGCVETVPSSASPVRAEAEVDVPSSSVPGGDAPAAEAAPLSVRRTMLHGQFEEMRLRIRIDKS</sequence>
<comment type="caution">
    <text evidence="7">The sequence shown here is derived from an EMBL/GenBank/DDBJ whole genome shotgun (WGS) entry which is preliminary data.</text>
</comment>
<organism evidence="7 8">
    <name type="scientific">Eragrostis curvula</name>
    <name type="common">weeping love grass</name>
    <dbReference type="NCBI Taxonomy" id="38414"/>
    <lineage>
        <taxon>Eukaryota</taxon>
        <taxon>Viridiplantae</taxon>
        <taxon>Streptophyta</taxon>
        <taxon>Embryophyta</taxon>
        <taxon>Tracheophyta</taxon>
        <taxon>Spermatophyta</taxon>
        <taxon>Magnoliopsida</taxon>
        <taxon>Liliopsida</taxon>
        <taxon>Poales</taxon>
        <taxon>Poaceae</taxon>
        <taxon>PACMAD clade</taxon>
        <taxon>Chloridoideae</taxon>
        <taxon>Eragrostideae</taxon>
        <taxon>Eragrostidinae</taxon>
        <taxon>Eragrostis</taxon>
    </lineage>
</organism>
<reference evidence="7 8" key="1">
    <citation type="journal article" date="2019" name="Sci. Rep.">
        <title>A high-quality genome of Eragrostis curvula grass provides insights into Poaceae evolution and supports new strategies to enhance forage quality.</title>
        <authorList>
            <person name="Carballo J."/>
            <person name="Santos B.A.C.M."/>
            <person name="Zappacosta D."/>
            <person name="Garbus I."/>
            <person name="Selva J.P."/>
            <person name="Gallo C.A."/>
            <person name="Diaz A."/>
            <person name="Albertini E."/>
            <person name="Caccamo M."/>
            <person name="Echenique V."/>
        </authorList>
    </citation>
    <scope>NUCLEOTIDE SEQUENCE [LARGE SCALE GENOMIC DNA]</scope>
    <source>
        <strain evidence="8">cv. Victoria</strain>
        <tissue evidence="7">Leaf</tissue>
    </source>
</reference>
<dbReference type="InterPro" id="IPR013010">
    <property type="entry name" value="Znf_SIAH"/>
</dbReference>
<dbReference type="UniPathway" id="UPA00143"/>
<evidence type="ECO:0000256" key="5">
    <source>
        <dbReference type="PROSITE-ProRule" id="PRU00455"/>
    </source>
</evidence>
<evidence type="ECO:0000256" key="2">
    <source>
        <dbReference type="ARBA" id="ARBA00022771"/>
    </source>
</evidence>
<dbReference type="Gramene" id="TVU22171">
    <property type="protein sequence ID" value="TVU22171"/>
    <property type="gene ID" value="EJB05_31853"/>
</dbReference>
<dbReference type="GO" id="GO:0008270">
    <property type="term" value="F:zinc ion binding"/>
    <property type="evidence" value="ECO:0007669"/>
    <property type="project" value="UniProtKB-KW"/>
</dbReference>
<dbReference type="AlphaFoldDB" id="A0A5J9UFY5"/>
<gene>
    <name evidence="7" type="ORF">EJB05_31853</name>
</gene>
<name>A0A5J9UFY5_9POAL</name>
<dbReference type="PANTHER" id="PTHR46632:SF33">
    <property type="entry name" value="SIAH-TYPE DOMAIN-CONTAINING PROTEIN"/>
    <property type="match status" value="1"/>
</dbReference>
<keyword evidence="8" id="KW-1185">Reference proteome</keyword>
<dbReference type="Proteomes" id="UP000324897">
    <property type="component" value="Unassembled WGS sequence"/>
</dbReference>
<dbReference type="OrthoDB" id="605468at2759"/>
<feature type="non-terminal residue" evidence="7">
    <location>
        <position position="1"/>
    </location>
</feature>
<dbReference type="PANTHER" id="PTHR46632">
    <property type="entry name" value="E3 UBIQUITIN-PROTEIN LIGASE SINA-LIKE 4"/>
    <property type="match status" value="1"/>
</dbReference>
<comment type="function">
    <text evidence="4">E3 ubiquitin-protein ligase that mediates ubiquitination and subsequent proteasomal degradation of target proteins. E3 ubiquitin ligases accept ubiquitin from an E2 ubiquitin-conjugating enzyme in the form of a thioester and then directly transfers the ubiquitin to targeted substrates. It probably triggers the ubiquitin-mediated degradation of different substrates.</text>
</comment>
<dbReference type="EMBL" id="RWGY01000026">
    <property type="protein sequence ID" value="TVU22171.1"/>
    <property type="molecule type" value="Genomic_DNA"/>
</dbReference>